<evidence type="ECO:0000313" key="3">
    <source>
        <dbReference type="Proteomes" id="UP000189703"/>
    </source>
</evidence>
<dbReference type="eggNOG" id="KOG0017">
    <property type="taxonomic scope" value="Eukaryota"/>
</dbReference>
<dbReference type="SMART" id="SM00451">
    <property type="entry name" value="ZnF_U1"/>
    <property type="match status" value="2"/>
</dbReference>
<dbReference type="GO" id="GO:0008270">
    <property type="term" value="F:zinc ion binding"/>
    <property type="evidence" value="ECO:0007669"/>
    <property type="project" value="InterPro"/>
</dbReference>
<evidence type="ECO:0000313" key="4">
    <source>
        <dbReference type="RefSeq" id="XP_019053422.1"/>
    </source>
</evidence>
<proteinExistence type="predicted"/>
<feature type="domain" description="U1-type" evidence="2">
    <location>
        <begin position="541"/>
        <end position="575"/>
    </location>
</feature>
<keyword evidence="3" id="KW-1185">Reference proteome</keyword>
<protein>
    <submittedName>
        <fullName evidence="4">Uncharacterized protein LOC104598178</fullName>
    </submittedName>
</protein>
<dbReference type="SUPFAM" id="SSF57667">
    <property type="entry name" value="beta-beta-alpha zinc fingers"/>
    <property type="match status" value="2"/>
</dbReference>
<dbReference type="PANTHER" id="PTHR47481">
    <property type="match status" value="1"/>
</dbReference>
<gene>
    <name evidence="4" type="primary">LOC104598178</name>
</gene>
<dbReference type="InParanoid" id="A0A1U8Q485"/>
<dbReference type="Proteomes" id="UP000189703">
    <property type="component" value="Unplaced"/>
</dbReference>
<dbReference type="GO" id="GO:0003676">
    <property type="term" value="F:nucleic acid binding"/>
    <property type="evidence" value="ECO:0007669"/>
    <property type="project" value="InterPro"/>
</dbReference>
<dbReference type="InterPro" id="IPR003604">
    <property type="entry name" value="Matrin/U1-like-C_Znf_C2H2"/>
</dbReference>
<dbReference type="PANTHER" id="PTHR47481:SF22">
    <property type="entry name" value="RETROTRANSPOSON GAG DOMAIN-CONTAINING PROTEIN"/>
    <property type="match status" value="1"/>
</dbReference>
<dbReference type="InterPro" id="IPR036236">
    <property type="entry name" value="Znf_C2H2_sf"/>
</dbReference>
<evidence type="ECO:0000259" key="2">
    <source>
        <dbReference type="SMART" id="SM00451"/>
    </source>
</evidence>
<feature type="region of interest" description="Disordered" evidence="1">
    <location>
        <begin position="606"/>
        <end position="632"/>
    </location>
</feature>
<dbReference type="OrthoDB" id="434647at2759"/>
<dbReference type="Pfam" id="PF12874">
    <property type="entry name" value="zf-met"/>
    <property type="match status" value="2"/>
</dbReference>
<dbReference type="GeneID" id="104598178"/>
<dbReference type="AlphaFoldDB" id="A0A1U8Q485"/>
<dbReference type="InterPro" id="IPR013087">
    <property type="entry name" value="Znf_C2H2_type"/>
</dbReference>
<organism evidence="3 4">
    <name type="scientific">Nelumbo nucifera</name>
    <name type="common">Sacred lotus</name>
    <dbReference type="NCBI Taxonomy" id="4432"/>
    <lineage>
        <taxon>Eukaryota</taxon>
        <taxon>Viridiplantae</taxon>
        <taxon>Streptophyta</taxon>
        <taxon>Embryophyta</taxon>
        <taxon>Tracheophyta</taxon>
        <taxon>Spermatophyta</taxon>
        <taxon>Magnoliopsida</taxon>
        <taxon>Proteales</taxon>
        <taxon>Nelumbonaceae</taxon>
        <taxon>Nelumbo</taxon>
    </lineage>
</organism>
<feature type="domain" description="U1-type" evidence="2">
    <location>
        <begin position="644"/>
        <end position="678"/>
    </location>
</feature>
<dbReference type="KEGG" id="nnu:104598178"/>
<name>A0A1U8Q485_NELNU</name>
<reference evidence="4" key="1">
    <citation type="submission" date="2025-08" db="UniProtKB">
        <authorList>
            <consortium name="RefSeq"/>
        </authorList>
    </citation>
    <scope>IDENTIFICATION</scope>
</reference>
<evidence type="ECO:0000256" key="1">
    <source>
        <dbReference type="SAM" id="MobiDB-lite"/>
    </source>
</evidence>
<dbReference type="Pfam" id="PF14223">
    <property type="entry name" value="Retrotran_gag_2"/>
    <property type="match status" value="1"/>
</dbReference>
<accession>A0A1U8Q485</accession>
<dbReference type="RefSeq" id="XP_019053422.1">
    <property type="nucleotide sequence ID" value="XM_019197877.1"/>
</dbReference>
<dbReference type="Gene3D" id="3.30.160.60">
    <property type="entry name" value="Classic Zinc Finger"/>
    <property type="match status" value="2"/>
</dbReference>
<sequence>MGWLLMTLIEPVLAQVIGCTSSRSVWIILEQLYASKSRVRVMQLHFELRCFKKGALSVPQYLQKVKNLTDNLIATGEPLFDTDYILTILSGLDLEYESFITAVTTRVDAYTVEDVKGMLLNQKIRLGQIKGSHGSLDSNYPVANMAVRGNANFNNINDSHNFSKGNKSYPQSSKPQYKCQICWGKNHSAFKCKYKFDRNFERENFKQQKQAFHVSTDSSCGEAWYPDSGAMNHLTADLANLNVHSEYTGPDQLRIRNGSVGQFSTNNNVYFEFHPHVVYVKDLLTKKVLLQGVNKSGLYKLSNSHNMDTHSPFAARERTNIDVWHRRLGHPAPKRDDTRLSLILFVTDTEPEALSFSLKLKTLKSESSLGFWMQFVEMHHPPSNPNPLTHPYGQLYTAQAQPPSYSHYLYYPHHPQNPSLGAPQTVLKHPEIPSTHYDLGPEPGLRPPGIDSYAALNQASQVGTPTDAAYYPDTCAAAQNWAAKEAVRQFGADPVAYAAGGIRPPDQLLIVNPNPANWGNSNICPPLNGGWKKGSKKTKIVQSAWCEVCKIDCNSKDVLYQHKLGKKHRKNLEKLEAAKKDVNAPAIAPMAKDSVIGPKENLTANKGKSVHVQQTKKKAVPSSTSGEDLETKRRKVVEGGAAPGTVKVCTVCNMVCNSQTIFNYHVAGQKHITKLKKHATTKIRVA</sequence>